<gene>
    <name evidence="2" type="ORF">BZL29_4927</name>
</gene>
<name>A0A1V3X0G6_MYCKA</name>
<dbReference type="EMBL" id="MVBN01000005">
    <property type="protein sequence ID" value="OOK72823.1"/>
    <property type="molecule type" value="Genomic_DNA"/>
</dbReference>
<dbReference type="AlphaFoldDB" id="A0A1V3X0G6"/>
<reference evidence="2 3" key="1">
    <citation type="submission" date="2017-02" db="EMBL/GenBank/DDBJ databases">
        <title>Complete genome sequences of Mycobacterium kansasii strains isolated from rhesus macaques.</title>
        <authorList>
            <person name="Panda A."/>
            <person name="Nagaraj S."/>
            <person name="Zhao X."/>
            <person name="Tettelin H."/>
            <person name="Detolla L.J."/>
        </authorList>
    </citation>
    <scope>NUCLEOTIDE SEQUENCE [LARGE SCALE GENOMIC DNA]</scope>
    <source>
        <strain evidence="2 3">11-3469</strain>
    </source>
</reference>
<dbReference type="Pfam" id="PF00934">
    <property type="entry name" value="PE"/>
    <property type="match status" value="1"/>
</dbReference>
<feature type="domain" description="PE" evidence="1">
    <location>
        <begin position="4"/>
        <end position="94"/>
    </location>
</feature>
<dbReference type="InterPro" id="IPR000084">
    <property type="entry name" value="PE-PGRS_N"/>
</dbReference>
<organism evidence="2 3">
    <name type="scientific">Mycobacterium kansasii</name>
    <dbReference type="NCBI Taxonomy" id="1768"/>
    <lineage>
        <taxon>Bacteria</taxon>
        <taxon>Bacillati</taxon>
        <taxon>Actinomycetota</taxon>
        <taxon>Actinomycetes</taxon>
        <taxon>Mycobacteriales</taxon>
        <taxon>Mycobacteriaceae</taxon>
        <taxon>Mycobacterium</taxon>
    </lineage>
</organism>
<dbReference type="Gene3D" id="1.10.287.850">
    <property type="entry name" value="HP0062-like domain"/>
    <property type="match status" value="1"/>
</dbReference>
<sequence length="213" mass="21038">MPFVVAAPEMLAVAATDLAGIGSALSAANAAVVASTTGVVAAGADEVSAAVASLFSEHGQAYQVLCARAAVFHEQFVQVLTGAGGAYAGAEGANASPLQTLGQDVLGAVNAPSQALLGRPLIGDGANGTAGNPNGAPGGLLFGNGGNGFSATAAGVAGGAGGAAGLIGNGGAGGPVGRCGRRCRRSRWMVVRRRWGRRSRWKRHRGRYESQWG</sequence>
<dbReference type="Pfam" id="PF21526">
    <property type="entry name" value="PGRS"/>
    <property type="match status" value="1"/>
</dbReference>
<dbReference type="InterPro" id="IPR038332">
    <property type="entry name" value="PPE_sf"/>
</dbReference>
<dbReference type="InterPro" id="IPR048996">
    <property type="entry name" value="PGRS_rpt"/>
</dbReference>
<comment type="caution">
    <text evidence="2">The sequence shown here is derived from an EMBL/GenBank/DDBJ whole genome shotgun (WGS) entry which is preliminary data.</text>
</comment>
<dbReference type="SUPFAM" id="SSF140459">
    <property type="entry name" value="PE/PPE dimer-like"/>
    <property type="match status" value="1"/>
</dbReference>
<accession>A0A1V3X0G6</accession>
<evidence type="ECO:0000259" key="1">
    <source>
        <dbReference type="Pfam" id="PF00934"/>
    </source>
</evidence>
<protein>
    <submittedName>
        <fullName evidence="2">PE family protein</fullName>
    </submittedName>
</protein>
<dbReference type="Proteomes" id="UP000188532">
    <property type="component" value="Unassembled WGS sequence"/>
</dbReference>
<evidence type="ECO:0000313" key="2">
    <source>
        <dbReference type="EMBL" id="OOK72823.1"/>
    </source>
</evidence>
<evidence type="ECO:0000313" key="3">
    <source>
        <dbReference type="Proteomes" id="UP000188532"/>
    </source>
</evidence>
<proteinExistence type="predicted"/>